<evidence type="ECO:0000256" key="8">
    <source>
        <dbReference type="ARBA" id="ARBA00022989"/>
    </source>
</evidence>
<keyword evidence="8" id="KW-1133">Transmembrane helix</keyword>
<sequence>MSIKLVMPSNHLILCHPLLLLPSIFLSIRVFSNEKNQEEELQLSDWFDPRKRPDVITTTSWLAPVVWEGTFSREALEKHYRKQNLTTGLAVFATGRLADQYLELFLNSANKYFLTGYRVIFYLMVDTLVRLPQIRWGPLRQFKVFIVTEDSWWANADLVRMKSLAKHIIWDIQGEVDFLFSMTVTQIFQSYVGVEVLGESVAQLHAWWYFKNRASFPYERRPKSAACIPFGQGDFYYDGAFVGGTPLEVLNLVEEYLNGIIHDLRLRLNSTYEKHLNKYFFLWKPAKLLSPEYNWDADFYPPPQVQYVKVAQQSKRSH</sequence>
<name>A0A5N3WMA3_MUNMU</name>
<dbReference type="PANTHER" id="PTHR10462">
    <property type="entry name" value="GLYCOSYLTRANSFERASE-RELATED"/>
    <property type="match status" value="1"/>
</dbReference>
<feature type="signal peptide" evidence="13">
    <location>
        <begin position="1"/>
        <end position="32"/>
    </location>
</feature>
<dbReference type="GO" id="GO:0016020">
    <property type="term" value="C:membrane"/>
    <property type="evidence" value="ECO:0007669"/>
    <property type="project" value="UniProtKB-SubCell"/>
</dbReference>
<keyword evidence="6" id="KW-0812">Transmembrane</keyword>
<reference evidence="14 15" key="1">
    <citation type="submission" date="2019-06" db="EMBL/GenBank/DDBJ databases">
        <title>Discovery of a novel chromosome fission-fusion reversal in muntjac.</title>
        <authorList>
            <person name="Mudd A.B."/>
            <person name="Bredeson J.V."/>
            <person name="Baum R."/>
            <person name="Hockemeyer D."/>
            <person name="Rokhsar D.S."/>
        </authorList>
    </citation>
    <scope>NUCLEOTIDE SEQUENCE [LARGE SCALE GENOMIC DNA]</scope>
    <source>
        <strain evidence="14">UTSW_UCB_Mm</strain>
        <tissue evidence="14">Fibroblast cell line</tissue>
    </source>
</reference>
<accession>A0A5N3WMA3</accession>
<evidence type="ECO:0000256" key="10">
    <source>
        <dbReference type="ARBA" id="ARBA00023180"/>
    </source>
</evidence>
<keyword evidence="13" id="KW-0732">Signal</keyword>
<keyword evidence="4" id="KW-0328">Glycosyltransferase</keyword>
<dbReference type="FunFam" id="3.90.550.10:FF:000022">
    <property type="entry name" value="Histo-blood group ABO system transferase"/>
    <property type="match status" value="1"/>
</dbReference>
<dbReference type="GO" id="GO:0016758">
    <property type="term" value="F:hexosyltransferase activity"/>
    <property type="evidence" value="ECO:0007669"/>
    <property type="project" value="InterPro"/>
</dbReference>
<evidence type="ECO:0008006" key="16">
    <source>
        <dbReference type="Google" id="ProtNLM"/>
    </source>
</evidence>
<protein>
    <recommendedName>
        <fullName evidence="16">Glycosyltransferase 6 domain-containing protein 1</fullName>
    </recommendedName>
</protein>
<evidence type="ECO:0000256" key="9">
    <source>
        <dbReference type="ARBA" id="ARBA00023136"/>
    </source>
</evidence>
<gene>
    <name evidence="14" type="ORF">FD754_007086</name>
</gene>
<dbReference type="EMBL" id="VCEA01000001">
    <property type="protein sequence ID" value="KAB0362930.1"/>
    <property type="molecule type" value="Genomic_DNA"/>
</dbReference>
<evidence type="ECO:0000256" key="6">
    <source>
        <dbReference type="ARBA" id="ARBA00022692"/>
    </source>
</evidence>
<evidence type="ECO:0000256" key="1">
    <source>
        <dbReference type="ARBA" id="ARBA00001936"/>
    </source>
</evidence>
<dbReference type="AlphaFoldDB" id="A0A5N3WMA3"/>
<feature type="binding site" evidence="12">
    <location>
        <position position="205"/>
    </location>
    <ligand>
        <name>an alpha-L-fucosyl-(1-&gt;2)-beta-D-galactosyl derivative</name>
        <dbReference type="ChEBI" id="CHEBI:140327"/>
    </ligand>
</feature>
<dbReference type="GO" id="GO:0005794">
    <property type="term" value="C:Golgi apparatus"/>
    <property type="evidence" value="ECO:0007669"/>
    <property type="project" value="TreeGrafter"/>
</dbReference>
<dbReference type="PANTHER" id="PTHR10462:SF27">
    <property type="entry name" value="GLYCOSYLTRANSFERASE 6 DOMAIN-CONTAINING PROTEIN 1-RELATED"/>
    <property type="match status" value="1"/>
</dbReference>
<evidence type="ECO:0000256" key="5">
    <source>
        <dbReference type="ARBA" id="ARBA00022679"/>
    </source>
</evidence>
<dbReference type="GO" id="GO:0005975">
    <property type="term" value="P:carbohydrate metabolic process"/>
    <property type="evidence" value="ECO:0007669"/>
    <property type="project" value="InterPro"/>
</dbReference>
<feature type="active site" description="Nucleophile" evidence="11">
    <location>
        <position position="273"/>
    </location>
</feature>
<evidence type="ECO:0000256" key="4">
    <source>
        <dbReference type="ARBA" id="ARBA00022676"/>
    </source>
</evidence>
<dbReference type="Gene3D" id="3.90.550.10">
    <property type="entry name" value="Spore Coat Polysaccharide Biosynthesis Protein SpsA, Chain A"/>
    <property type="match status" value="1"/>
</dbReference>
<keyword evidence="10" id="KW-0325">Glycoprotein</keyword>
<feature type="binding site" evidence="12">
    <location>
        <position position="296"/>
    </location>
    <ligand>
        <name>an alpha-L-fucosyl-(1-&gt;2)-beta-D-galactosyl derivative</name>
        <dbReference type="ChEBI" id="CHEBI:140327"/>
    </ligand>
</feature>
<evidence type="ECO:0000256" key="2">
    <source>
        <dbReference type="ARBA" id="ARBA00004606"/>
    </source>
</evidence>
<comment type="subcellular location">
    <subcellularLocation>
        <location evidence="2">Membrane</location>
        <topology evidence="2">Single-pass type II membrane protein</topology>
    </subcellularLocation>
</comment>
<dbReference type="Pfam" id="PF03414">
    <property type="entry name" value="Glyco_transf_6"/>
    <property type="match status" value="1"/>
</dbReference>
<comment type="cofactor">
    <cofactor evidence="1">
        <name>Mn(2+)</name>
        <dbReference type="ChEBI" id="CHEBI:29035"/>
    </cofactor>
</comment>
<proteinExistence type="inferred from homology"/>
<evidence type="ECO:0000256" key="7">
    <source>
        <dbReference type="ARBA" id="ARBA00022968"/>
    </source>
</evidence>
<keyword evidence="15" id="KW-1185">Reference proteome</keyword>
<evidence type="ECO:0000256" key="11">
    <source>
        <dbReference type="PIRSR" id="PIRSR605076-1"/>
    </source>
</evidence>
<comment type="caution">
    <text evidence="14">The sequence shown here is derived from an EMBL/GenBank/DDBJ whole genome shotgun (WGS) entry which is preliminary data.</text>
</comment>
<evidence type="ECO:0000256" key="12">
    <source>
        <dbReference type="PIRSR" id="PIRSR605076-2"/>
    </source>
</evidence>
<dbReference type="SUPFAM" id="SSF53448">
    <property type="entry name" value="Nucleotide-diphospho-sugar transferases"/>
    <property type="match status" value="1"/>
</dbReference>
<dbReference type="GO" id="GO:0031982">
    <property type="term" value="C:vesicle"/>
    <property type="evidence" value="ECO:0007669"/>
    <property type="project" value="TreeGrafter"/>
</dbReference>
<keyword evidence="5" id="KW-0808">Transferase</keyword>
<dbReference type="Proteomes" id="UP000326458">
    <property type="component" value="Unassembled WGS sequence"/>
</dbReference>
<evidence type="ECO:0000313" key="14">
    <source>
        <dbReference type="EMBL" id="KAB0362930.1"/>
    </source>
</evidence>
<dbReference type="InterPro" id="IPR029044">
    <property type="entry name" value="Nucleotide-diphossugar_trans"/>
</dbReference>
<organism evidence="14 15">
    <name type="scientific">Muntiacus muntjak</name>
    <name type="common">Barking deer</name>
    <name type="synonym">Indian muntjac</name>
    <dbReference type="NCBI Taxonomy" id="9888"/>
    <lineage>
        <taxon>Eukaryota</taxon>
        <taxon>Metazoa</taxon>
        <taxon>Chordata</taxon>
        <taxon>Craniata</taxon>
        <taxon>Vertebrata</taxon>
        <taxon>Euteleostomi</taxon>
        <taxon>Mammalia</taxon>
        <taxon>Eutheria</taxon>
        <taxon>Laurasiatheria</taxon>
        <taxon>Artiodactyla</taxon>
        <taxon>Ruminantia</taxon>
        <taxon>Pecora</taxon>
        <taxon>Cervidae</taxon>
        <taxon>Muntiacinae</taxon>
        <taxon>Muntiacus</taxon>
    </lineage>
</organism>
<evidence type="ECO:0000256" key="3">
    <source>
        <dbReference type="ARBA" id="ARBA00010413"/>
    </source>
</evidence>
<evidence type="ECO:0000256" key="13">
    <source>
        <dbReference type="SAM" id="SignalP"/>
    </source>
</evidence>
<dbReference type="InterPro" id="IPR005076">
    <property type="entry name" value="Glyco_trans_6"/>
</dbReference>
<comment type="similarity">
    <text evidence="3">Belongs to the glycosyltransferase 6 family.</text>
</comment>
<feature type="chain" id="PRO_5024351793" description="Glycosyltransferase 6 domain-containing protein 1" evidence="13">
    <location>
        <begin position="33"/>
        <end position="318"/>
    </location>
</feature>
<evidence type="ECO:0000313" key="15">
    <source>
        <dbReference type="Proteomes" id="UP000326458"/>
    </source>
</evidence>
<feature type="binding site" evidence="12">
    <location>
        <position position="273"/>
    </location>
    <ligand>
        <name>an alpha-L-fucosyl-(1-&gt;2)-beta-D-galactosyl derivative</name>
        <dbReference type="ChEBI" id="CHEBI:140327"/>
    </ligand>
</feature>
<keyword evidence="9" id="KW-0472">Membrane</keyword>
<keyword evidence="7" id="KW-0735">Signal-anchor</keyword>